<dbReference type="Pfam" id="PF13302">
    <property type="entry name" value="Acetyltransf_3"/>
    <property type="match status" value="1"/>
</dbReference>
<evidence type="ECO:0000256" key="11">
    <source>
        <dbReference type="ARBA" id="ARBA00036904"/>
    </source>
</evidence>
<dbReference type="Gene3D" id="3.40.630.30">
    <property type="match status" value="1"/>
</dbReference>
<evidence type="ECO:0000256" key="5">
    <source>
        <dbReference type="ARBA" id="ARBA00022723"/>
    </source>
</evidence>
<evidence type="ECO:0000256" key="1">
    <source>
        <dbReference type="ARBA" id="ARBA00001946"/>
    </source>
</evidence>
<sequence>MMDEKEPPLLTNEAGCRQAGSVWAGHRLRTARLLLRLPTAADAESLPPLLDDWEVVRLTARIPHPYGQADAVAFVAEQERRRQSGQGVALVLERTLDGAVIGCVGFGLEADGTPELGYWIGRAHWGRGYVVEALRRLIRHLFETLGFAKVWAQVHPDNAASKRVLAKLGFVADGCGPCAMPERGESVVSPRFALERLEWTAAHVARPHVLVVAAALVDGDGRVLMTTRPPGKTMAGLWEFPGGKVAPSETPEQALVRELNEELGLDVTESCLAPVAFASHDYDTFHLLMPLYVVRVWQGTPTPREGQSLRWVRAARLADLPMPPADIPLVAILREWV</sequence>
<dbReference type="STRING" id="1150626.PHAMO_270121"/>
<dbReference type="InterPro" id="IPR029119">
    <property type="entry name" value="MutY_C"/>
</dbReference>
<evidence type="ECO:0000256" key="2">
    <source>
        <dbReference type="ARBA" id="ARBA00005582"/>
    </source>
</evidence>
<evidence type="ECO:0000256" key="6">
    <source>
        <dbReference type="ARBA" id="ARBA00022763"/>
    </source>
</evidence>
<dbReference type="AlphaFoldDB" id="H8FSE2"/>
<evidence type="ECO:0000256" key="14">
    <source>
        <dbReference type="ARBA" id="ARBA00041592"/>
    </source>
</evidence>
<dbReference type="InterPro" id="IPR047127">
    <property type="entry name" value="MutT-like"/>
</dbReference>
<evidence type="ECO:0000259" key="17">
    <source>
        <dbReference type="PROSITE" id="PS51186"/>
    </source>
</evidence>
<evidence type="ECO:0000256" key="12">
    <source>
        <dbReference type="ARBA" id="ARBA00038905"/>
    </source>
</evidence>
<dbReference type="PROSITE" id="PS51186">
    <property type="entry name" value="GNAT"/>
    <property type="match status" value="1"/>
</dbReference>
<dbReference type="Proteomes" id="UP000004169">
    <property type="component" value="Unassembled WGS sequence"/>
</dbReference>
<dbReference type="GO" id="GO:0008413">
    <property type="term" value="F:8-oxo-7,8-dihydroguanosine triphosphate pyrophosphatase activity"/>
    <property type="evidence" value="ECO:0007669"/>
    <property type="project" value="TreeGrafter"/>
</dbReference>
<keyword evidence="8" id="KW-0460">Magnesium</keyword>
<dbReference type="InterPro" id="IPR020476">
    <property type="entry name" value="Nudix_hydrolase"/>
</dbReference>
<dbReference type="PROSITE" id="PS00893">
    <property type="entry name" value="NUDIX_BOX"/>
    <property type="match status" value="1"/>
</dbReference>
<dbReference type="GO" id="GO:0044715">
    <property type="term" value="F:8-oxo-dGDP phosphatase activity"/>
    <property type="evidence" value="ECO:0007669"/>
    <property type="project" value="TreeGrafter"/>
</dbReference>
<feature type="domain" description="Nudix hydrolase" evidence="18">
    <location>
        <begin position="207"/>
        <end position="335"/>
    </location>
</feature>
<dbReference type="FunFam" id="3.90.79.10:FF:000014">
    <property type="entry name" value="8-oxo-dGTP diphosphatase MutT"/>
    <property type="match status" value="1"/>
</dbReference>
<comment type="catalytic activity">
    <reaction evidence="10">
        <text>8-oxo-dGTP + H2O = 8-oxo-dGMP + diphosphate + H(+)</text>
        <dbReference type="Rhea" id="RHEA:31575"/>
        <dbReference type="ChEBI" id="CHEBI:15377"/>
        <dbReference type="ChEBI" id="CHEBI:15378"/>
        <dbReference type="ChEBI" id="CHEBI:33019"/>
        <dbReference type="ChEBI" id="CHEBI:63224"/>
        <dbReference type="ChEBI" id="CHEBI:77896"/>
        <dbReference type="EC" id="3.6.1.55"/>
    </reaction>
</comment>
<feature type="domain" description="N-acetyltransferase" evidence="17">
    <location>
        <begin position="33"/>
        <end position="195"/>
    </location>
</feature>
<dbReference type="PROSITE" id="PS51462">
    <property type="entry name" value="NUDIX"/>
    <property type="match status" value="1"/>
</dbReference>
<dbReference type="InterPro" id="IPR000086">
    <property type="entry name" value="NUDIX_hydrolase_dom"/>
</dbReference>
<dbReference type="InterPro" id="IPR015797">
    <property type="entry name" value="NUDIX_hydrolase-like_dom_sf"/>
</dbReference>
<dbReference type="eggNOG" id="COG0494">
    <property type="taxonomic scope" value="Bacteria"/>
</dbReference>
<dbReference type="GO" id="GO:0006281">
    <property type="term" value="P:DNA repair"/>
    <property type="evidence" value="ECO:0007669"/>
    <property type="project" value="UniProtKB-KW"/>
</dbReference>
<comment type="caution">
    <text evidence="19">The sequence shown here is derived from an EMBL/GenBank/DDBJ whole genome shotgun (WGS) entry which is preliminary data.</text>
</comment>
<evidence type="ECO:0000313" key="19">
    <source>
        <dbReference type="EMBL" id="CCG41280.1"/>
    </source>
</evidence>
<gene>
    <name evidence="19" type="ORF">PHAMO_270121</name>
</gene>
<dbReference type="InterPro" id="IPR020084">
    <property type="entry name" value="NUDIX_hydrolase_CS"/>
</dbReference>
<evidence type="ECO:0000256" key="15">
    <source>
        <dbReference type="ARBA" id="ARBA00041979"/>
    </source>
</evidence>
<dbReference type="PANTHER" id="PTHR47707">
    <property type="entry name" value="8-OXO-DGTP DIPHOSPHATASE"/>
    <property type="match status" value="1"/>
</dbReference>
<keyword evidence="3" id="KW-0515">Mutator protein</keyword>
<keyword evidence="6" id="KW-0227">DNA damage</keyword>
<evidence type="ECO:0000313" key="20">
    <source>
        <dbReference type="Proteomes" id="UP000004169"/>
    </source>
</evidence>
<dbReference type="PANTHER" id="PTHR47707:SF1">
    <property type="entry name" value="NUDIX HYDROLASE FAMILY PROTEIN"/>
    <property type="match status" value="1"/>
</dbReference>
<dbReference type="GO" id="GO:0006260">
    <property type="term" value="P:DNA replication"/>
    <property type="evidence" value="ECO:0007669"/>
    <property type="project" value="UniProtKB-KW"/>
</dbReference>
<dbReference type="EMBL" id="CAHP01000020">
    <property type="protein sequence ID" value="CCG41280.1"/>
    <property type="molecule type" value="Genomic_DNA"/>
</dbReference>
<organism evidence="19 20">
    <name type="scientific">Magnetospirillum molischianum DSM 120</name>
    <dbReference type="NCBI Taxonomy" id="1150626"/>
    <lineage>
        <taxon>Bacteria</taxon>
        <taxon>Pseudomonadati</taxon>
        <taxon>Pseudomonadota</taxon>
        <taxon>Alphaproteobacteria</taxon>
        <taxon>Rhodospirillales</taxon>
        <taxon>Rhodospirillaceae</taxon>
        <taxon>Magnetospirillum</taxon>
    </lineage>
</organism>
<dbReference type="InterPro" id="IPR016181">
    <property type="entry name" value="Acyl_CoA_acyltransferase"/>
</dbReference>
<accession>H8FSE2</accession>
<dbReference type="SUPFAM" id="SSF55811">
    <property type="entry name" value="Nudix"/>
    <property type="match status" value="1"/>
</dbReference>
<protein>
    <recommendedName>
        <fullName evidence="13">8-oxo-dGTP diphosphatase</fullName>
        <ecNumber evidence="12">3.6.1.55</ecNumber>
    </recommendedName>
    <alternativeName>
        <fullName evidence="16">7,8-dihydro-8-oxoguanine-triphosphatase</fullName>
    </alternativeName>
    <alternativeName>
        <fullName evidence="15">Mutator protein MutT</fullName>
    </alternativeName>
    <alternativeName>
        <fullName evidence="14">dGTP pyrophosphohydrolase</fullName>
    </alternativeName>
</protein>
<proteinExistence type="inferred from homology"/>
<dbReference type="SUPFAM" id="SSF55729">
    <property type="entry name" value="Acyl-CoA N-acyltransferases (Nat)"/>
    <property type="match status" value="1"/>
</dbReference>
<evidence type="ECO:0000256" key="13">
    <source>
        <dbReference type="ARBA" id="ARBA00040794"/>
    </source>
</evidence>
<keyword evidence="7 19" id="KW-0378">Hydrolase</keyword>
<evidence type="ECO:0000256" key="16">
    <source>
        <dbReference type="ARBA" id="ARBA00042798"/>
    </source>
</evidence>
<dbReference type="GO" id="GO:0035539">
    <property type="term" value="F:8-oxo-7,8-dihydrodeoxyguanosine triphosphate pyrophosphatase activity"/>
    <property type="evidence" value="ECO:0007669"/>
    <property type="project" value="UniProtKB-EC"/>
</dbReference>
<keyword evidence="5" id="KW-0479">Metal-binding</keyword>
<comment type="cofactor">
    <cofactor evidence="1">
        <name>Mg(2+)</name>
        <dbReference type="ChEBI" id="CHEBI:18420"/>
    </cofactor>
</comment>
<evidence type="ECO:0000256" key="10">
    <source>
        <dbReference type="ARBA" id="ARBA00035861"/>
    </source>
</evidence>
<evidence type="ECO:0000256" key="9">
    <source>
        <dbReference type="ARBA" id="ARBA00023204"/>
    </source>
</evidence>
<evidence type="ECO:0000256" key="4">
    <source>
        <dbReference type="ARBA" id="ARBA00022705"/>
    </source>
</evidence>
<dbReference type="eggNOG" id="COG1670">
    <property type="taxonomic scope" value="Bacteria"/>
</dbReference>
<comment type="similarity">
    <text evidence="2">Belongs to the Nudix hydrolase family.</text>
</comment>
<keyword evidence="20" id="KW-1185">Reference proteome</keyword>
<name>H8FSE2_MAGML</name>
<evidence type="ECO:0000256" key="3">
    <source>
        <dbReference type="ARBA" id="ARBA00022457"/>
    </source>
</evidence>
<dbReference type="GO" id="GO:0046872">
    <property type="term" value="F:metal ion binding"/>
    <property type="evidence" value="ECO:0007669"/>
    <property type="project" value="UniProtKB-KW"/>
</dbReference>
<keyword evidence="4" id="KW-0235">DNA replication</keyword>
<dbReference type="InterPro" id="IPR000182">
    <property type="entry name" value="GNAT_dom"/>
</dbReference>
<evidence type="ECO:0000259" key="18">
    <source>
        <dbReference type="PROSITE" id="PS51462"/>
    </source>
</evidence>
<evidence type="ECO:0000256" key="7">
    <source>
        <dbReference type="ARBA" id="ARBA00022801"/>
    </source>
</evidence>
<dbReference type="GO" id="GO:0044716">
    <property type="term" value="F:8-oxo-GDP phosphatase activity"/>
    <property type="evidence" value="ECO:0007669"/>
    <property type="project" value="TreeGrafter"/>
</dbReference>
<dbReference type="EC" id="3.6.1.55" evidence="12"/>
<dbReference type="Pfam" id="PF14815">
    <property type="entry name" value="NUDIX_4"/>
    <property type="match status" value="1"/>
</dbReference>
<keyword evidence="9" id="KW-0234">DNA repair</keyword>
<dbReference type="GO" id="GO:0016747">
    <property type="term" value="F:acyltransferase activity, transferring groups other than amino-acyl groups"/>
    <property type="evidence" value="ECO:0007669"/>
    <property type="project" value="InterPro"/>
</dbReference>
<dbReference type="PRINTS" id="PR00502">
    <property type="entry name" value="NUDIXFAMILY"/>
</dbReference>
<dbReference type="CDD" id="cd03425">
    <property type="entry name" value="NUDIX_MutT_NudA_like"/>
    <property type="match status" value="1"/>
</dbReference>
<dbReference type="Gene3D" id="3.90.79.10">
    <property type="entry name" value="Nucleoside Triphosphate Pyrophosphohydrolase"/>
    <property type="match status" value="1"/>
</dbReference>
<reference evidence="19 20" key="1">
    <citation type="journal article" date="2012" name="J. Bacteriol.">
        <title>Draft Genome Sequence of the Purple Photosynthetic Bacterium Phaeospirillum molischianum DSM120, a Particularly Versatile Bacterium.</title>
        <authorList>
            <person name="Duquesne K."/>
            <person name="Prima V."/>
            <person name="Ji B."/>
            <person name="Rouy Z."/>
            <person name="Medigue C."/>
            <person name="Talla E."/>
            <person name="Sturgis J.N."/>
        </authorList>
    </citation>
    <scope>NUCLEOTIDE SEQUENCE [LARGE SCALE GENOMIC DNA]</scope>
    <source>
        <strain evidence="20">DSM120</strain>
    </source>
</reference>
<comment type="catalytic activity">
    <reaction evidence="11">
        <text>8-oxo-GTP + H2O = 8-oxo-GMP + diphosphate + H(+)</text>
        <dbReference type="Rhea" id="RHEA:67616"/>
        <dbReference type="ChEBI" id="CHEBI:15377"/>
        <dbReference type="ChEBI" id="CHEBI:15378"/>
        <dbReference type="ChEBI" id="CHEBI:33019"/>
        <dbReference type="ChEBI" id="CHEBI:143553"/>
        <dbReference type="ChEBI" id="CHEBI:145694"/>
    </reaction>
</comment>
<evidence type="ECO:0000256" key="8">
    <source>
        <dbReference type="ARBA" id="ARBA00022842"/>
    </source>
</evidence>